<keyword evidence="3" id="KW-1185">Reference proteome</keyword>
<comment type="caution">
    <text evidence="2">The sequence shown here is derived from an EMBL/GenBank/DDBJ whole genome shotgun (WGS) entry which is preliminary data.</text>
</comment>
<organism evidence="2 3">
    <name type="scientific">Dryococelus australis</name>
    <dbReference type="NCBI Taxonomy" id="614101"/>
    <lineage>
        <taxon>Eukaryota</taxon>
        <taxon>Metazoa</taxon>
        <taxon>Ecdysozoa</taxon>
        <taxon>Arthropoda</taxon>
        <taxon>Hexapoda</taxon>
        <taxon>Insecta</taxon>
        <taxon>Pterygota</taxon>
        <taxon>Neoptera</taxon>
        <taxon>Polyneoptera</taxon>
        <taxon>Phasmatodea</taxon>
        <taxon>Verophasmatodea</taxon>
        <taxon>Anareolatae</taxon>
        <taxon>Phasmatidae</taxon>
        <taxon>Eurycanthinae</taxon>
        <taxon>Dryococelus</taxon>
    </lineage>
</organism>
<proteinExistence type="predicted"/>
<reference evidence="2 3" key="1">
    <citation type="submission" date="2023-02" db="EMBL/GenBank/DDBJ databases">
        <title>LHISI_Scaffold_Assembly.</title>
        <authorList>
            <person name="Stuart O.P."/>
            <person name="Cleave R."/>
            <person name="Magrath M.J.L."/>
            <person name="Mikheyev A.S."/>
        </authorList>
    </citation>
    <scope>NUCLEOTIDE SEQUENCE [LARGE SCALE GENOMIC DNA]</scope>
    <source>
        <strain evidence="2">Daus_M_001</strain>
        <tissue evidence="2">Leg muscle</tissue>
    </source>
</reference>
<evidence type="ECO:0000256" key="1">
    <source>
        <dbReference type="SAM" id="MobiDB-lite"/>
    </source>
</evidence>
<accession>A0ABQ9HW70</accession>
<sequence length="157" mass="17464">MNIPGPFEYSSQELISPTNLEGQVCIVPQSSSDQICYPRAKLNLVNNILATPRSFASRFECDCKKLLKAWTEINTPIRAAESRDGMRIESSQRAILAALKNEVLRADEGEMRCEWSSAGIQGRGKRENHEKKKHPTSSGIIRHDSHLRKSGSDPAGD</sequence>
<gene>
    <name evidence="2" type="ORF">PR048_007823</name>
</gene>
<protein>
    <submittedName>
        <fullName evidence="2">Uncharacterized protein</fullName>
    </submittedName>
</protein>
<evidence type="ECO:0000313" key="3">
    <source>
        <dbReference type="Proteomes" id="UP001159363"/>
    </source>
</evidence>
<dbReference type="Proteomes" id="UP001159363">
    <property type="component" value="Chromosome 3"/>
</dbReference>
<evidence type="ECO:0000313" key="2">
    <source>
        <dbReference type="EMBL" id="KAJ8888336.1"/>
    </source>
</evidence>
<dbReference type="EMBL" id="JARBHB010000003">
    <property type="protein sequence ID" value="KAJ8888336.1"/>
    <property type="molecule type" value="Genomic_DNA"/>
</dbReference>
<feature type="region of interest" description="Disordered" evidence="1">
    <location>
        <begin position="116"/>
        <end position="157"/>
    </location>
</feature>
<name>A0ABQ9HW70_9NEOP</name>